<organism evidence="1 2">
    <name type="scientific">Paraburkholderia atlantica</name>
    <dbReference type="NCBI Taxonomy" id="2654982"/>
    <lineage>
        <taxon>Bacteria</taxon>
        <taxon>Pseudomonadati</taxon>
        <taxon>Pseudomonadota</taxon>
        <taxon>Betaproteobacteria</taxon>
        <taxon>Burkholderiales</taxon>
        <taxon>Burkholderiaceae</taxon>
        <taxon>Paraburkholderia</taxon>
    </lineage>
</organism>
<reference evidence="1 2" key="1">
    <citation type="submission" date="2020-08" db="EMBL/GenBank/DDBJ databases">
        <title>Genomic Encyclopedia of Type Strains, Phase IV (KMG-V): Genome sequencing to study the core and pangenomes of soil and plant-associated prokaryotes.</title>
        <authorList>
            <person name="Whitman W."/>
        </authorList>
    </citation>
    <scope>NUCLEOTIDE SEQUENCE [LARGE SCALE GENOMIC DNA]</scope>
    <source>
        <strain evidence="1 2">JPY158</strain>
    </source>
</reference>
<dbReference type="AlphaFoldDB" id="A0A6I1QF84"/>
<protein>
    <submittedName>
        <fullName evidence="1">Uncharacterized protein</fullName>
    </submittedName>
</protein>
<accession>A0A6I1QF84</accession>
<dbReference type="OrthoDB" id="574668at2"/>
<dbReference type="Proteomes" id="UP000592780">
    <property type="component" value="Unassembled WGS sequence"/>
</dbReference>
<proteinExistence type="predicted"/>
<gene>
    <name evidence="1" type="ORF">HDG40_008044</name>
</gene>
<sequence length="313" mass="33304">MSYPDTTWREAACAMVSLQHPTAKYAPPVETMRKKRMSQSKHITEDNADSAEDDAVLTGHGKDYIAQTEGLTTSAIGSFPGTVVSGLVDDAAGYTLQLNTNFSRTNASYCQQNGFHPDCRVWQQFIYDSDEVSQQPGPLGPAPEGPQIYIQDWILLTDQDDLHSPCPAGWLSAAGGCYKNSSAVAAPDIPVGNLGLTTLAGYVSTPGSGATDTVILTYNGSAYTVSQPDDTLDIAQGWNQSEFNIFGEGNSSEVSFKPKTSITVNLQVNDGTTYAPKCLDSGTTGETNNLNLGKTCTATAGAKPSIQFTERTS</sequence>
<evidence type="ECO:0000313" key="1">
    <source>
        <dbReference type="EMBL" id="MBB5429841.1"/>
    </source>
</evidence>
<name>A0A6I1QF84_PARAM</name>
<dbReference type="RefSeq" id="WP_157646608.1">
    <property type="nucleotide sequence ID" value="NZ_JACHDD010000064.1"/>
</dbReference>
<comment type="caution">
    <text evidence="1">The sequence shown here is derived from an EMBL/GenBank/DDBJ whole genome shotgun (WGS) entry which is preliminary data.</text>
</comment>
<keyword evidence="2" id="KW-1185">Reference proteome</keyword>
<evidence type="ECO:0000313" key="2">
    <source>
        <dbReference type="Proteomes" id="UP000592780"/>
    </source>
</evidence>
<dbReference type="EMBL" id="JACHDD010000064">
    <property type="protein sequence ID" value="MBB5429841.1"/>
    <property type="molecule type" value="Genomic_DNA"/>
</dbReference>